<comment type="cofactor">
    <cofactor evidence="1 3">
        <name>heme</name>
        <dbReference type="ChEBI" id="CHEBI:30413"/>
    </cofactor>
</comment>
<proteinExistence type="inferred from homology"/>
<protein>
    <submittedName>
        <fullName evidence="6">Cytochrome P450</fullName>
    </submittedName>
</protein>
<dbReference type="InterPro" id="IPR001128">
    <property type="entry name" value="Cyt_P450"/>
</dbReference>
<dbReference type="PANTHER" id="PTHR24305:SF166">
    <property type="entry name" value="CYTOCHROME P450 12A4, MITOCHONDRIAL-RELATED"/>
    <property type="match status" value="1"/>
</dbReference>
<gene>
    <name evidence="6" type="ORF">FF041_15165</name>
</gene>
<dbReference type="GO" id="GO:0020037">
    <property type="term" value="F:heme binding"/>
    <property type="evidence" value="ECO:0007669"/>
    <property type="project" value="InterPro"/>
</dbReference>
<dbReference type="PROSITE" id="PS00086">
    <property type="entry name" value="CYTOCHROME_P450"/>
    <property type="match status" value="1"/>
</dbReference>
<sequence length="452" mass="50036">MGGVEVSDGCSERCGVGPHRSGAVAADRSWTRVGAAQAGFPVRPVGPRRVGTALSRPLARLLRARSGAAPAHARHRRAQGGKGWVYDRIRALVGDGLVTAEGPPHAMHRRMIQPAFRSTRIASYMDVMNREATEMARSWQPGQAVAVDRAVAELAGMVVARSLCSSAHMPARTARRLAFLNTSVLKVMSARSLLPASAWERLPLPSTRRTTAHVAEFHHLVDDLIARYRADDTDHGDLLSVLLAARDEDTGSAMTDRQIHSEITTLFVAGIETTSAALAGAFYELARHPDVEQRVVAELREVLAGRAPALDDLPRLDYTQRFLREVLRRYGIWFLMRRAVDDLEWRGWRIPAGTTLLFSPYALHHDTGLYPDPTRIDPDRWLDDDRPREAFLPFSTGPRGCMGESFAWAELTVVLAVVLSRWRLRPAPGSVVRRVASSSVRPEPLRMIVEPR</sequence>
<dbReference type="SUPFAM" id="SSF48264">
    <property type="entry name" value="Cytochrome P450"/>
    <property type="match status" value="1"/>
</dbReference>
<comment type="caution">
    <text evidence="6">The sequence shown here is derived from an EMBL/GenBank/DDBJ whole genome shotgun (WGS) entry which is preliminary data.</text>
</comment>
<comment type="similarity">
    <text evidence="2 4">Belongs to the cytochrome P450 family.</text>
</comment>
<dbReference type="InterPro" id="IPR050121">
    <property type="entry name" value="Cytochrome_P450_monoxygenase"/>
</dbReference>
<dbReference type="GO" id="GO:0016705">
    <property type="term" value="F:oxidoreductase activity, acting on paired donors, with incorporation or reduction of molecular oxygen"/>
    <property type="evidence" value="ECO:0007669"/>
    <property type="project" value="InterPro"/>
</dbReference>
<dbReference type="EMBL" id="VCLA01000127">
    <property type="protein sequence ID" value="MQT01497.1"/>
    <property type="molecule type" value="Genomic_DNA"/>
</dbReference>
<dbReference type="Proteomes" id="UP000419138">
    <property type="component" value="Unassembled WGS sequence"/>
</dbReference>
<keyword evidence="3 4" id="KW-0349">Heme</keyword>
<dbReference type="Pfam" id="PF00067">
    <property type="entry name" value="p450"/>
    <property type="match status" value="1"/>
</dbReference>
<name>A0A646KHM4_STRJU</name>
<keyword evidence="4" id="KW-0503">Monooxygenase</keyword>
<evidence type="ECO:0000256" key="2">
    <source>
        <dbReference type="ARBA" id="ARBA00010617"/>
    </source>
</evidence>
<evidence type="ECO:0000313" key="6">
    <source>
        <dbReference type="EMBL" id="MQT01497.1"/>
    </source>
</evidence>
<evidence type="ECO:0000256" key="4">
    <source>
        <dbReference type="RuleBase" id="RU000461"/>
    </source>
</evidence>
<dbReference type="OrthoDB" id="4746309at2"/>
<keyword evidence="3 4" id="KW-0408">Iron</keyword>
<dbReference type="PANTHER" id="PTHR24305">
    <property type="entry name" value="CYTOCHROME P450"/>
    <property type="match status" value="1"/>
</dbReference>
<dbReference type="AlphaFoldDB" id="A0A646KHM4"/>
<keyword evidence="7" id="KW-1185">Reference proteome</keyword>
<dbReference type="PRINTS" id="PR00385">
    <property type="entry name" value="P450"/>
</dbReference>
<dbReference type="InterPro" id="IPR002401">
    <property type="entry name" value="Cyt_P450_E_grp-I"/>
</dbReference>
<evidence type="ECO:0000256" key="1">
    <source>
        <dbReference type="ARBA" id="ARBA00001971"/>
    </source>
</evidence>
<reference evidence="6 7" key="1">
    <citation type="submission" date="2019-05" db="EMBL/GenBank/DDBJ databases">
        <title>Comparative genomics and metabolomics analyses of clavulanic acid producing Streptomyces species provides insight into specialized metabolism and evolution of beta-lactam biosynthetic gene clusters.</title>
        <authorList>
            <person name="Moore M.A."/>
            <person name="Cruz-Morales P."/>
            <person name="Barona Gomez F."/>
            <person name="Kapil T."/>
        </authorList>
    </citation>
    <scope>NUCLEOTIDE SEQUENCE [LARGE SCALE GENOMIC DNA]</scope>
    <source>
        <strain evidence="6 7">NRRL 5741</strain>
    </source>
</reference>
<dbReference type="GO" id="GO:0004497">
    <property type="term" value="F:monooxygenase activity"/>
    <property type="evidence" value="ECO:0007669"/>
    <property type="project" value="UniProtKB-KW"/>
</dbReference>
<keyword evidence="4" id="KW-0560">Oxidoreductase</keyword>
<evidence type="ECO:0000256" key="5">
    <source>
        <dbReference type="SAM" id="MobiDB-lite"/>
    </source>
</evidence>
<dbReference type="InterPro" id="IPR036396">
    <property type="entry name" value="Cyt_P450_sf"/>
</dbReference>
<feature type="binding site" description="axial binding residue" evidence="3">
    <location>
        <position position="401"/>
    </location>
    <ligand>
        <name>heme</name>
        <dbReference type="ChEBI" id="CHEBI:30413"/>
    </ligand>
    <ligandPart>
        <name>Fe</name>
        <dbReference type="ChEBI" id="CHEBI:18248"/>
    </ligandPart>
</feature>
<evidence type="ECO:0000256" key="3">
    <source>
        <dbReference type="PIRSR" id="PIRSR602401-1"/>
    </source>
</evidence>
<dbReference type="GO" id="GO:0005506">
    <property type="term" value="F:iron ion binding"/>
    <property type="evidence" value="ECO:0007669"/>
    <property type="project" value="InterPro"/>
</dbReference>
<dbReference type="PRINTS" id="PR00463">
    <property type="entry name" value="EP450I"/>
</dbReference>
<evidence type="ECO:0000313" key="7">
    <source>
        <dbReference type="Proteomes" id="UP000419138"/>
    </source>
</evidence>
<feature type="region of interest" description="Disordered" evidence="5">
    <location>
        <begin position="1"/>
        <end position="22"/>
    </location>
</feature>
<dbReference type="InterPro" id="IPR017972">
    <property type="entry name" value="Cyt_P450_CS"/>
</dbReference>
<dbReference type="Gene3D" id="1.10.630.10">
    <property type="entry name" value="Cytochrome P450"/>
    <property type="match status" value="1"/>
</dbReference>
<organism evidence="6 7">
    <name type="scientific">Streptomyces jumonjinensis</name>
    <dbReference type="NCBI Taxonomy" id="1945"/>
    <lineage>
        <taxon>Bacteria</taxon>
        <taxon>Bacillati</taxon>
        <taxon>Actinomycetota</taxon>
        <taxon>Actinomycetes</taxon>
        <taxon>Kitasatosporales</taxon>
        <taxon>Streptomycetaceae</taxon>
        <taxon>Streptomyces</taxon>
    </lineage>
</organism>
<accession>A0A646KHM4</accession>
<keyword evidence="3 4" id="KW-0479">Metal-binding</keyword>